<evidence type="ECO:0000256" key="3">
    <source>
        <dbReference type="ARBA" id="ARBA00012414"/>
    </source>
</evidence>
<evidence type="ECO:0000256" key="1">
    <source>
        <dbReference type="ARBA" id="ARBA00001460"/>
    </source>
</evidence>
<dbReference type="InterPro" id="IPR008179">
    <property type="entry name" value="HisE"/>
</dbReference>
<dbReference type="GO" id="GO:0004636">
    <property type="term" value="F:phosphoribosyl-ATP diphosphatase activity"/>
    <property type="evidence" value="ECO:0007669"/>
    <property type="project" value="UniProtKB-EC"/>
</dbReference>
<comment type="pathway">
    <text evidence="2">Amino-acid biosynthesis; L-histidine biosynthesis; L-histidine from 5-phospho-alpha-D-ribose 1-diphosphate: step 2/9.</text>
</comment>
<keyword evidence="5" id="KW-0547">Nucleotide-binding</keyword>
<dbReference type="Gene3D" id="1.10.287.1080">
    <property type="entry name" value="MazG-like"/>
    <property type="match status" value="1"/>
</dbReference>
<evidence type="ECO:0000256" key="2">
    <source>
        <dbReference type="ARBA" id="ARBA00005204"/>
    </source>
</evidence>
<evidence type="ECO:0000256" key="5">
    <source>
        <dbReference type="ARBA" id="ARBA00022741"/>
    </source>
</evidence>
<dbReference type="AlphaFoldDB" id="A0A383AJX9"/>
<keyword evidence="4" id="KW-0028">Amino-acid biosynthesis</keyword>
<keyword evidence="7" id="KW-0067">ATP-binding</keyword>
<evidence type="ECO:0000256" key="6">
    <source>
        <dbReference type="ARBA" id="ARBA00022801"/>
    </source>
</evidence>
<evidence type="ECO:0000256" key="7">
    <source>
        <dbReference type="ARBA" id="ARBA00022840"/>
    </source>
</evidence>
<reference evidence="9" key="1">
    <citation type="submission" date="2018-05" db="EMBL/GenBank/DDBJ databases">
        <authorList>
            <person name="Lanie J.A."/>
            <person name="Ng W.-L."/>
            <person name="Kazmierczak K.M."/>
            <person name="Andrzejewski T.M."/>
            <person name="Davidsen T.M."/>
            <person name="Wayne K.J."/>
            <person name="Tettelin H."/>
            <person name="Glass J.I."/>
            <person name="Rusch D."/>
            <person name="Podicherti R."/>
            <person name="Tsui H.-C.T."/>
            <person name="Winkler M.E."/>
        </authorList>
    </citation>
    <scope>NUCLEOTIDE SEQUENCE</scope>
</reference>
<dbReference type="EMBL" id="UINC01192310">
    <property type="protein sequence ID" value="SVE07398.1"/>
    <property type="molecule type" value="Genomic_DNA"/>
</dbReference>
<protein>
    <recommendedName>
        <fullName evidence="3">phosphoribosyl-ATP diphosphatase</fullName>
        <ecNumber evidence="3">3.6.1.31</ecNumber>
    </recommendedName>
</protein>
<dbReference type="PANTHER" id="PTHR42945">
    <property type="entry name" value="HISTIDINE BIOSYNTHESIS BIFUNCTIONAL PROTEIN"/>
    <property type="match status" value="1"/>
</dbReference>
<sequence length="101" mass="11397">MNSISDNFIFQLEEIIQERINNPIKGSYTNTLLDGGRKLIAKKLIEESGELAVAYLDDNSSSDDIIWEASDLIYHMLVLLQSSDLSLNEISGELANRHKEK</sequence>
<keyword evidence="6" id="KW-0378">Hydrolase</keyword>
<keyword evidence="8" id="KW-0368">Histidine biosynthesis</keyword>
<dbReference type="HAMAP" id="MF_01020">
    <property type="entry name" value="HisE"/>
    <property type="match status" value="1"/>
</dbReference>
<accession>A0A383AJX9</accession>
<dbReference type="PANTHER" id="PTHR42945:SF1">
    <property type="entry name" value="HISTIDINE BIOSYNTHESIS BIFUNCTIONAL PROTEIN HIS7"/>
    <property type="match status" value="1"/>
</dbReference>
<organism evidence="9">
    <name type="scientific">marine metagenome</name>
    <dbReference type="NCBI Taxonomy" id="408172"/>
    <lineage>
        <taxon>unclassified sequences</taxon>
        <taxon>metagenomes</taxon>
        <taxon>ecological metagenomes</taxon>
    </lineage>
</organism>
<evidence type="ECO:0000313" key="9">
    <source>
        <dbReference type="EMBL" id="SVE07398.1"/>
    </source>
</evidence>
<evidence type="ECO:0000256" key="4">
    <source>
        <dbReference type="ARBA" id="ARBA00022605"/>
    </source>
</evidence>
<dbReference type="GO" id="GO:0005524">
    <property type="term" value="F:ATP binding"/>
    <property type="evidence" value="ECO:0007669"/>
    <property type="project" value="UniProtKB-KW"/>
</dbReference>
<comment type="catalytic activity">
    <reaction evidence="1">
        <text>1-(5-phospho-beta-D-ribosyl)-ATP + H2O = 1-(5-phospho-beta-D-ribosyl)-5'-AMP + diphosphate + H(+)</text>
        <dbReference type="Rhea" id="RHEA:22828"/>
        <dbReference type="ChEBI" id="CHEBI:15377"/>
        <dbReference type="ChEBI" id="CHEBI:15378"/>
        <dbReference type="ChEBI" id="CHEBI:33019"/>
        <dbReference type="ChEBI" id="CHEBI:59457"/>
        <dbReference type="ChEBI" id="CHEBI:73183"/>
        <dbReference type="EC" id="3.6.1.31"/>
    </reaction>
</comment>
<dbReference type="NCBIfam" id="TIGR03188">
    <property type="entry name" value="histidine_hisI"/>
    <property type="match status" value="1"/>
</dbReference>
<dbReference type="GO" id="GO:0000105">
    <property type="term" value="P:L-histidine biosynthetic process"/>
    <property type="evidence" value="ECO:0007669"/>
    <property type="project" value="UniProtKB-UniPathway"/>
</dbReference>
<name>A0A383AJX9_9ZZZZ</name>
<dbReference type="InterPro" id="IPR021130">
    <property type="entry name" value="PRib-ATP_PPHydrolase-like"/>
</dbReference>
<dbReference type="UniPathway" id="UPA00031">
    <property type="reaction ID" value="UER00007"/>
</dbReference>
<proteinExistence type="inferred from homology"/>
<evidence type="ECO:0000256" key="8">
    <source>
        <dbReference type="ARBA" id="ARBA00023102"/>
    </source>
</evidence>
<dbReference type="CDD" id="cd11534">
    <property type="entry name" value="NTP-PPase_HisIE_like"/>
    <property type="match status" value="1"/>
</dbReference>
<dbReference type="SUPFAM" id="SSF101386">
    <property type="entry name" value="all-alpha NTP pyrophosphatases"/>
    <property type="match status" value="1"/>
</dbReference>
<dbReference type="EC" id="3.6.1.31" evidence="3"/>
<dbReference type="Pfam" id="PF01503">
    <property type="entry name" value="PRA-PH"/>
    <property type="match status" value="1"/>
</dbReference>
<gene>
    <name evidence="9" type="ORF">METZ01_LOCUS460252</name>
</gene>